<keyword evidence="3 5" id="KW-1133">Transmembrane helix</keyword>
<protein>
    <submittedName>
        <fullName evidence="7">Putative bicarbonate transporter, IctB family</fullName>
    </submittedName>
</protein>
<dbReference type="InterPro" id="IPR006007">
    <property type="entry name" value="Inorganic_carbon_transpt"/>
</dbReference>
<evidence type="ECO:0000256" key="1">
    <source>
        <dbReference type="ARBA" id="ARBA00004141"/>
    </source>
</evidence>
<dbReference type="EMBL" id="JADEWZ010000073">
    <property type="protein sequence ID" value="MBE9119000.1"/>
    <property type="molecule type" value="Genomic_DNA"/>
</dbReference>
<evidence type="ECO:0000256" key="3">
    <source>
        <dbReference type="ARBA" id="ARBA00022989"/>
    </source>
</evidence>
<dbReference type="InterPro" id="IPR051533">
    <property type="entry name" value="WaaL-like"/>
</dbReference>
<feature type="transmembrane region" description="Helical" evidence="5">
    <location>
        <begin position="123"/>
        <end position="145"/>
    </location>
</feature>
<dbReference type="PANTHER" id="PTHR37422:SF22">
    <property type="entry name" value="SLR1515 PROTEIN"/>
    <property type="match status" value="1"/>
</dbReference>
<dbReference type="NCBIfam" id="TIGR00947">
    <property type="entry name" value="2A73"/>
    <property type="match status" value="1"/>
</dbReference>
<name>A0A8J7E0U6_9CYAN</name>
<feature type="transmembrane region" description="Helical" evidence="5">
    <location>
        <begin position="152"/>
        <end position="170"/>
    </location>
</feature>
<feature type="transmembrane region" description="Helical" evidence="5">
    <location>
        <begin position="206"/>
        <end position="224"/>
    </location>
</feature>
<evidence type="ECO:0000256" key="4">
    <source>
        <dbReference type="ARBA" id="ARBA00023136"/>
    </source>
</evidence>
<feature type="transmembrane region" description="Helical" evidence="5">
    <location>
        <begin position="283"/>
        <end position="302"/>
    </location>
</feature>
<feature type="transmembrane region" description="Helical" evidence="5">
    <location>
        <begin position="443"/>
        <end position="459"/>
    </location>
</feature>
<dbReference type="AlphaFoldDB" id="A0A8J7E0U6"/>
<feature type="transmembrane region" description="Helical" evidence="5">
    <location>
        <begin position="96"/>
        <end position="117"/>
    </location>
</feature>
<accession>A0A8J7E0U6</accession>
<dbReference type="Proteomes" id="UP000654482">
    <property type="component" value="Unassembled WGS sequence"/>
</dbReference>
<evidence type="ECO:0000313" key="8">
    <source>
        <dbReference type="Proteomes" id="UP000654482"/>
    </source>
</evidence>
<reference evidence="7" key="1">
    <citation type="submission" date="2020-10" db="EMBL/GenBank/DDBJ databases">
        <authorList>
            <person name="Castelo-Branco R."/>
            <person name="Eusebio N."/>
            <person name="Adriana R."/>
            <person name="Vieira A."/>
            <person name="Brugerolle De Fraissinette N."/>
            <person name="Rezende De Castro R."/>
            <person name="Schneider M.P."/>
            <person name="Vasconcelos V."/>
            <person name="Leao P.N."/>
        </authorList>
    </citation>
    <scope>NUCLEOTIDE SEQUENCE</scope>
    <source>
        <strain evidence="7">LEGE 07157</strain>
    </source>
</reference>
<sequence>MTEITSTWQTFTLANLPRYQWRGGSWVFRLLAFVSGWREGSWIISQWGETLGALLIAVVLALGPFVSTTLIGALLAAIGGYWMLVTLADERGGSWGATPIHYVLLLYVGIVALATAFSPVKMAALSGLIKLVLYLFFLVLAARVLRSSRLRSWAIAVFLLTALVVSVYGIRQELHGVEQLATWNDPTSELAGATRVYSYLGNPNLLAGYLLSAIAFSFAAFWVWRGWVPKILAGTMTLAHLACLYYTGSRGGWLAAIAMGFTFSLLLYFWWREKLPRFWQVWLLPIVFGGFTLFLAVAVASVEPLRLRVQSMFAGRDDSSINFRLKVFEAVFEMIRDRPLLGIGAGNSAFNQVYPFYMRPGYTALSAYSIFLETIVETGFIGLTVFLWLIVVTFNWGIRPLKQLRDSENLQGFWLMASIAAIAGLLVHGAVDTVWYRPPIQCLWWFVVAIVASFPLSKIETNS</sequence>
<feature type="transmembrane region" description="Helical" evidence="5">
    <location>
        <begin position="51"/>
        <end position="84"/>
    </location>
</feature>
<gene>
    <name evidence="7" type="primary">ictB</name>
    <name evidence="7" type="ORF">IQ249_24220</name>
</gene>
<evidence type="ECO:0000256" key="5">
    <source>
        <dbReference type="SAM" id="Phobius"/>
    </source>
</evidence>
<keyword evidence="2 5" id="KW-0812">Transmembrane</keyword>
<feature type="domain" description="O-antigen ligase-related" evidence="6">
    <location>
        <begin position="239"/>
        <end position="387"/>
    </location>
</feature>
<feature type="transmembrane region" description="Helical" evidence="5">
    <location>
        <begin position="410"/>
        <end position="431"/>
    </location>
</feature>
<comment type="caution">
    <text evidence="7">The sequence shown here is derived from an EMBL/GenBank/DDBJ whole genome shotgun (WGS) entry which is preliminary data.</text>
</comment>
<feature type="transmembrane region" description="Helical" evidence="5">
    <location>
        <begin position="253"/>
        <end position="271"/>
    </location>
</feature>
<evidence type="ECO:0000259" key="6">
    <source>
        <dbReference type="Pfam" id="PF04932"/>
    </source>
</evidence>
<evidence type="ECO:0000313" key="7">
    <source>
        <dbReference type="EMBL" id="MBE9119000.1"/>
    </source>
</evidence>
<dbReference type="InterPro" id="IPR007016">
    <property type="entry name" value="O-antigen_ligase-rel_domated"/>
</dbReference>
<dbReference type="GO" id="GO:0016020">
    <property type="term" value="C:membrane"/>
    <property type="evidence" value="ECO:0007669"/>
    <property type="project" value="UniProtKB-SubCell"/>
</dbReference>
<dbReference type="Pfam" id="PF04932">
    <property type="entry name" value="Wzy_C"/>
    <property type="match status" value="1"/>
</dbReference>
<organism evidence="7 8">
    <name type="scientific">Lusitaniella coriacea LEGE 07157</name>
    <dbReference type="NCBI Taxonomy" id="945747"/>
    <lineage>
        <taxon>Bacteria</taxon>
        <taxon>Bacillati</taxon>
        <taxon>Cyanobacteriota</taxon>
        <taxon>Cyanophyceae</taxon>
        <taxon>Spirulinales</taxon>
        <taxon>Lusitaniellaceae</taxon>
        <taxon>Lusitaniella</taxon>
    </lineage>
</organism>
<proteinExistence type="predicted"/>
<keyword evidence="4 5" id="KW-0472">Membrane</keyword>
<dbReference type="PANTHER" id="PTHR37422">
    <property type="entry name" value="TEICHURONIC ACID BIOSYNTHESIS PROTEIN TUAE"/>
    <property type="match status" value="1"/>
</dbReference>
<comment type="subcellular location">
    <subcellularLocation>
        <location evidence="1">Membrane</location>
        <topology evidence="1">Multi-pass membrane protein</topology>
    </subcellularLocation>
</comment>
<keyword evidence="8" id="KW-1185">Reference proteome</keyword>
<feature type="transmembrane region" description="Helical" evidence="5">
    <location>
        <begin position="379"/>
        <end position="398"/>
    </location>
</feature>
<evidence type="ECO:0000256" key="2">
    <source>
        <dbReference type="ARBA" id="ARBA00022692"/>
    </source>
</evidence>